<accession>A0A2J6R472</accession>
<gene>
    <name evidence="2" type="ORF">L207DRAFT_168943</name>
</gene>
<reference evidence="2 3" key="1">
    <citation type="submission" date="2016-04" db="EMBL/GenBank/DDBJ databases">
        <title>A degradative enzymes factory behind the ericoid mycorrhizal symbiosis.</title>
        <authorList>
            <consortium name="DOE Joint Genome Institute"/>
            <person name="Martino E."/>
            <person name="Morin E."/>
            <person name="Grelet G."/>
            <person name="Kuo A."/>
            <person name="Kohler A."/>
            <person name="Daghino S."/>
            <person name="Barry K."/>
            <person name="Choi C."/>
            <person name="Cichocki N."/>
            <person name="Clum A."/>
            <person name="Copeland A."/>
            <person name="Hainaut M."/>
            <person name="Haridas S."/>
            <person name="Labutti K."/>
            <person name="Lindquist E."/>
            <person name="Lipzen A."/>
            <person name="Khouja H.-R."/>
            <person name="Murat C."/>
            <person name="Ohm R."/>
            <person name="Olson A."/>
            <person name="Spatafora J."/>
            <person name="Veneault-Fourrey C."/>
            <person name="Henrissat B."/>
            <person name="Grigoriev I."/>
            <person name="Martin F."/>
            <person name="Perotto S."/>
        </authorList>
    </citation>
    <scope>NUCLEOTIDE SEQUENCE [LARGE SCALE GENOMIC DNA]</scope>
    <source>
        <strain evidence="2 3">F</strain>
    </source>
</reference>
<evidence type="ECO:0000313" key="3">
    <source>
        <dbReference type="Proteomes" id="UP000235786"/>
    </source>
</evidence>
<feature type="signal peptide" evidence="1">
    <location>
        <begin position="1"/>
        <end position="25"/>
    </location>
</feature>
<keyword evidence="3" id="KW-1185">Reference proteome</keyword>
<evidence type="ECO:0000313" key="2">
    <source>
        <dbReference type="EMBL" id="PMD33269.1"/>
    </source>
</evidence>
<sequence length="84" mass="9888">MLPRRQRRVRWIYLASFGWCRVAAAACRFDRFEQVHSSASVFTTHKCAPKTANRWHHGWRIVLEMYPPRMICLASTPYIFGMSA</sequence>
<organism evidence="2 3">
    <name type="scientific">Hyaloscypha variabilis (strain UAMH 11265 / GT02V1 / F)</name>
    <name type="common">Meliniomyces variabilis</name>
    <dbReference type="NCBI Taxonomy" id="1149755"/>
    <lineage>
        <taxon>Eukaryota</taxon>
        <taxon>Fungi</taxon>
        <taxon>Dikarya</taxon>
        <taxon>Ascomycota</taxon>
        <taxon>Pezizomycotina</taxon>
        <taxon>Leotiomycetes</taxon>
        <taxon>Helotiales</taxon>
        <taxon>Hyaloscyphaceae</taxon>
        <taxon>Hyaloscypha</taxon>
        <taxon>Hyaloscypha variabilis</taxon>
    </lineage>
</organism>
<dbReference type="Proteomes" id="UP000235786">
    <property type="component" value="Unassembled WGS sequence"/>
</dbReference>
<dbReference type="EMBL" id="KZ613956">
    <property type="protein sequence ID" value="PMD33269.1"/>
    <property type="molecule type" value="Genomic_DNA"/>
</dbReference>
<protein>
    <recommendedName>
        <fullName evidence="4">Secreted protein</fullName>
    </recommendedName>
</protein>
<evidence type="ECO:0008006" key="4">
    <source>
        <dbReference type="Google" id="ProtNLM"/>
    </source>
</evidence>
<feature type="chain" id="PRO_5014438266" description="Secreted protein" evidence="1">
    <location>
        <begin position="26"/>
        <end position="84"/>
    </location>
</feature>
<proteinExistence type="predicted"/>
<evidence type="ECO:0000256" key="1">
    <source>
        <dbReference type="SAM" id="SignalP"/>
    </source>
</evidence>
<keyword evidence="1" id="KW-0732">Signal</keyword>
<name>A0A2J6R472_HYAVF</name>
<dbReference type="AlphaFoldDB" id="A0A2J6R472"/>